<name>A0ABR4QSX1_9CEST</name>
<evidence type="ECO:0000313" key="1">
    <source>
        <dbReference type="EMBL" id="KAL5112702.1"/>
    </source>
</evidence>
<proteinExistence type="predicted"/>
<sequence length="76" mass="8571">MTISENHRFLTTAYSLLTDRTSVSDQRGIERRNFVCFVELSALIRQEIRIVIAICPKVPCVLPEVVGGQLACQKVH</sequence>
<evidence type="ECO:0000313" key="2">
    <source>
        <dbReference type="Proteomes" id="UP001651158"/>
    </source>
</evidence>
<reference evidence="1 2" key="1">
    <citation type="journal article" date="2022" name="Front. Cell. Infect. Microbiol.">
        <title>The Genomes of Two Strains of Taenia crassiceps the Animal Model for the Study of Human Cysticercosis.</title>
        <authorList>
            <person name="Bobes R.J."/>
            <person name="Estrada K."/>
            <person name="Rios-Valencia D.G."/>
            <person name="Calderon-Gallegos A."/>
            <person name="de la Torre P."/>
            <person name="Carrero J.C."/>
            <person name="Sanchez-Flores A."/>
            <person name="Laclette J.P."/>
        </authorList>
    </citation>
    <scope>NUCLEOTIDE SEQUENCE [LARGE SCALE GENOMIC DNA]</scope>
    <source>
        <strain evidence="1">WFUcys</strain>
    </source>
</reference>
<gene>
    <name evidence="1" type="ORF">TcWFU_008357</name>
</gene>
<dbReference type="EMBL" id="JAKROA010000001">
    <property type="protein sequence ID" value="KAL5112702.1"/>
    <property type="molecule type" value="Genomic_DNA"/>
</dbReference>
<organism evidence="1 2">
    <name type="scientific">Taenia crassiceps</name>
    <dbReference type="NCBI Taxonomy" id="6207"/>
    <lineage>
        <taxon>Eukaryota</taxon>
        <taxon>Metazoa</taxon>
        <taxon>Spiralia</taxon>
        <taxon>Lophotrochozoa</taxon>
        <taxon>Platyhelminthes</taxon>
        <taxon>Cestoda</taxon>
        <taxon>Eucestoda</taxon>
        <taxon>Cyclophyllidea</taxon>
        <taxon>Taeniidae</taxon>
        <taxon>Taenia</taxon>
    </lineage>
</organism>
<dbReference type="Proteomes" id="UP001651158">
    <property type="component" value="Unassembled WGS sequence"/>
</dbReference>
<accession>A0ABR4QSX1</accession>
<comment type="caution">
    <text evidence="1">The sequence shown here is derived from an EMBL/GenBank/DDBJ whole genome shotgun (WGS) entry which is preliminary data.</text>
</comment>
<protein>
    <submittedName>
        <fullName evidence="1">Uncharacterized protein</fullName>
    </submittedName>
</protein>
<keyword evidence="2" id="KW-1185">Reference proteome</keyword>